<protein>
    <submittedName>
        <fullName evidence="8">Acyl-CoA dehydrogenase</fullName>
    </submittedName>
</protein>
<dbReference type="RefSeq" id="WP_044885813.1">
    <property type="nucleotide sequence ID" value="NZ_JYFN01000023.1"/>
</dbReference>
<evidence type="ECO:0000256" key="5">
    <source>
        <dbReference type="ARBA" id="ARBA00023002"/>
    </source>
</evidence>
<keyword evidence="3" id="KW-0285">Flavoprotein</keyword>
<dbReference type="InterPro" id="IPR037069">
    <property type="entry name" value="AcylCoA_DH/ox_N_sf"/>
</dbReference>
<name>A0A0D8BEA7_9ACTN</name>
<dbReference type="PANTHER" id="PTHR43884">
    <property type="entry name" value="ACYL-COA DEHYDROGENASE"/>
    <property type="match status" value="1"/>
</dbReference>
<feature type="domain" description="Acyl-CoA dehydrogenase/oxidase N-terminal" evidence="7">
    <location>
        <begin position="4"/>
        <end position="84"/>
    </location>
</feature>
<feature type="domain" description="Acyl-CoA dehydrogenase/oxidase C-terminal" evidence="6">
    <location>
        <begin position="204"/>
        <end position="315"/>
    </location>
</feature>
<dbReference type="GO" id="GO:0050660">
    <property type="term" value="F:flavin adenine dinucleotide binding"/>
    <property type="evidence" value="ECO:0007669"/>
    <property type="project" value="InterPro"/>
</dbReference>
<dbReference type="AlphaFoldDB" id="A0A0D8BEA7"/>
<comment type="similarity">
    <text evidence="2">Belongs to the acyl-CoA dehydrogenase family.</text>
</comment>
<dbReference type="GO" id="GO:0003995">
    <property type="term" value="F:acyl-CoA dehydrogenase activity"/>
    <property type="evidence" value="ECO:0007669"/>
    <property type="project" value="TreeGrafter"/>
</dbReference>
<evidence type="ECO:0000256" key="4">
    <source>
        <dbReference type="ARBA" id="ARBA00022827"/>
    </source>
</evidence>
<dbReference type="Gene3D" id="1.20.140.10">
    <property type="entry name" value="Butyryl-CoA Dehydrogenase, subunit A, domain 3"/>
    <property type="match status" value="1"/>
</dbReference>
<evidence type="ECO:0000256" key="1">
    <source>
        <dbReference type="ARBA" id="ARBA00001974"/>
    </source>
</evidence>
<gene>
    <name evidence="8" type="ORF">FF36_03223</name>
</gene>
<dbReference type="EMBL" id="JYFN01000023">
    <property type="protein sequence ID" value="KJE22531.1"/>
    <property type="molecule type" value="Genomic_DNA"/>
</dbReference>
<keyword evidence="9" id="KW-1185">Reference proteome</keyword>
<evidence type="ECO:0000313" key="8">
    <source>
        <dbReference type="EMBL" id="KJE22531.1"/>
    </source>
</evidence>
<accession>A0A0D8BEA7</accession>
<dbReference type="Proteomes" id="UP000032545">
    <property type="component" value="Unassembled WGS sequence"/>
</dbReference>
<keyword evidence="4" id="KW-0274">FAD</keyword>
<reference evidence="8 9" key="2">
    <citation type="journal article" date="2016" name="Genome Announc.">
        <title>Permanent Draft Genome Sequences for Two Variants of Frankia sp. Strain CpI1, the First Frankia Strain Isolated from Root Nodules of Comptonia peregrina.</title>
        <authorList>
            <person name="Oshone R."/>
            <person name="Hurst S.G.IV."/>
            <person name="Abebe-Akele F."/>
            <person name="Simpson S."/>
            <person name="Morris K."/>
            <person name="Thomas W.K."/>
            <person name="Tisa L.S."/>
        </authorList>
    </citation>
    <scope>NUCLEOTIDE SEQUENCE [LARGE SCALE GENOMIC DNA]</scope>
    <source>
        <strain evidence="9">CpI1-S</strain>
    </source>
</reference>
<evidence type="ECO:0000259" key="7">
    <source>
        <dbReference type="Pfam" id="PF02771"/>
    </source>
</evidence>
<dbReference type="SUPFAM" id="SSF47203">
    <property type="entry name" value="Acyl-CoA dehydrogenase C-terminal domain-like"/>
    <property type="match status" value="1"/>
</dbReference>
<dbReference type="Pfam" id="PF00441">
    <property type="entry name" value="Acyl-CoA_dh_1"/>
    <property type="match status" value="1"/>
</dbReference>
<evidence type="ECO:0000256" key="3">
    <source>
        <dbReference type="ARBA" id="ARBA00022630"/>
    </source>
</evidence>
<evidence type="ECO:0000256" key="2">
    <source>
        <dbReference type="ARBA" id="ARBA00009347"/>
    </source>
</evidence>
<reference evidence="9" key="1">
    <citation type="submission" date="2015-02" db="EMBL/GenBank/DDBJ databases">
        <title>Draft Genome of Frankia sp. CpI1-S.</title>
        <authorList>
            <person name="Oshone R.T."/>
            <person name="Ngom M."/>
            <person name="Ghodhbane-Gtari F."/>
            <person name="Gtari M."/>
            <person name="Morris K."/>
            <person name="Thomas K."/>
            <person name="Sen A."/>
            <person name="Tisa L.S."/>
        </authorList>
    </citation>
    <scope>NUCLEOTIDE SEQUENCE [LARGE SCALE GENOMIC DNA]</scope>
    <source>
        <strain evidence="9">CpI1-S</strain>
    </source>
</reference>
<dbReference type="Gene3D" id="1.10.540.10">
    <property type="entry name" value="Acyl-CoA dehydrogenase/oxidase, N-terminal domain"/>
    <property type="match status" value="1"/>
</dbReference>
<sequence>MIFDADLRPVVDDVLGANTDTAPGELWALLTELGWPVVGVAEDDGGAGGDLAAVAELAAGVGRHAAAVPLIETGLAAWALAAAGLPITATAERAALALAPTGTVEARRDPAAGDEAGDWVLDGTVPRVRWLPEVPTVVLVVEQADATVVAVLDATAAATAAAAAATAERDLADEPSGTLRLDGVRLPADRVAVAPAGLAGDVLDRVAVLRAAAISGAVERACALTKDHVTTRQQFGRPLSALPAVRQLVAGLAVERDLLDAALTVAVTRPGRGTAAAVRAVAARTAGTVATDTHQLHGAIGITQEYPLHLVTRRLWSWRDDEGTQRRWERLLGDEVVRTGSDEPLWALVTGASV</sequence>
<dbReference type="InterPro" id="IPR013786">
    <property type="entry name" value="AcylCoA_DH/ox_N"/>
</dbReference>
<evidence type="ECO:0000313" key="9">
    <source>
        <dbReference type="Proteomes" id="UP000032545"/>
    </source>
</evidence>
<dbReference type="InterPro" id="IPR009075">
    <property type="entry name" value="AcylCo_DH/oxidase_C"/>
</dbReference>
<evidence type="ECO:0000259" key="6">
    <source>
        <dbReference type="Pfam" id="PF00441"/>
    </source>
</evidence>
<organism evidence="8 9">
    <name type="scientific">Frankia torreyi</name>
    <dbReference type="NCBI Taxonomy" id="1856"/>
    <lineage>
        <taxon>Bacteria</taxon>
        <taxon>Bacillati</taxon>
        <taxon>Actinomycetota</taxon>
        <taxon>Actinomycetes</taxon>
        <taxon>Frankiales</taxon>
        <taxon>Frankiaceae</taxon>
        <taxon>Frankia</taxon>
    </lineage>
</organism>
<dbReference type="OrthoDB" id="2450120at2"/>
<dbReference type="PATRIC" id="fig|1502723.3.peg.2633"/>
<dbReference type="InterPro" id="IPR036250">
    <property type="entry name" value="AcylCo_DH-like_C"/>
</dbReference>
<proteinExistence type="inferred from homology"/>
<comment type="cofactor">
    <cofactor evidence="1">
        <name>FAD</name>
        <dbReference type="ChEBI" id="CHEBI:57692"/>
    </cofactor>
</comment>
<keyword evidence="5" id="KW-0560">Oxidoreductase</keyword>
<comment type="caution">
    <text evidence="8">The sequence shown here is derived from an EMBL/GenBank/DDBJ whole genome shotgun (WGS) entry which is preliminary data.</text>
</comment>
<dbReference type="Pfam" id="PF02771">
    <property type="entry name" value="Acyl-CoA_dh_N"/>
    <property type="match status" value="1"/>
</dbReference>
<dbReference type="SUPFAM" id="SSF56645">
    <property type="entry name" value="Acyl-CoA dehydrogenase NM domain-like"/>
    <property type="match status" value="1"/>
</dbReference>
<dbReference type="PANTHER" id="PTHR43884:SF20">
    <property type="entry name" value="ACYL-COA DEHYDROGENASE FADE28"/>
    <property type="match status" value="1"/>
</dbReference>
<dbReference type="InterPro" id="IPR009100">
    <property type="entry name" value="AcylCoA_DH/oxidase_NM_dom_sf"/>
</dbReference>